<dbReference type="AlphaFoldDB" id="A0A0V0TDJ4"/>
<name>A0A0V0TDJ4_9BILA</name>
<evidence type="ECO:0000313" key="1">
    <source>
        <dbReference type="EMBL" id="KRX37080.1"/>
    </source>
</evidence>
<evidence type="ECO:0000313" key="2">
    <source>
        <dbReference type="Proteomes" id="UP000055048"/>
    </source>
</evidence>
<reference evidence="1 2" key="1">
    <citation type="submission" date="2015-01" db="EMBL/GenBank/DDBJ databases">
        <title>Evolution of Trichinella species and genotypes.</title>
        <authorList>
            <person name="Korhonen P.K."/>
            <person name="Edoardo P."/>
            <person name="Giuseppe L.R."/>
            <person name="Gasser R.B."/>
        </authorList>
    </citation>
    <scope>NUCLEOTIDE SEQUENCE [LARGE SCALE GENOMIC DNA]</scope>
    <source>
        <strain evidence="1">ISS417</strain>
    </source>
</reference>
<organism evidence="1 2">
    <name type="scientific">Trichinella murrelli</name>
    <dbReference type="NCBI Taxonomy" id="144512"/>
    <lineage>
        <taxon>Eukaryota</taxon>
        <taxon>Metazoa</taxon>
        <taxon>Ecdysozoa</taxon>
        <taxon>Nematoda</taxon>
        <taxon>Enoplea</taxon>
        <taxon>Dorylaimia</taxon>
        <taxon>Trichinellida</taxon>
        <taxon>Trichinellidae</taxon>
        <taxon>Trichinella</taxon>
    </lineage>
</organism>
<sequence length="71" mass="7452">MRGCPGKLCTNLDASQVIRTEAGCRGSEEGIGAGKQCLHQPRNGRVFSNVGAGPEHNVLQPFEEIPTTSGS</sequence>
<dbReference type="Proteomes" id="UP000055048">
    <property type="component" value="Unassembled WGS sequence"/>
</dbReference>
<proteinExistence type="predicted"/>
<protein>
    <submittedName>
        <fullName evidence="1">Uncharacterized protein</fullName>
    </submittedName>
</protein>
<comment type="caution">
    <text evidence="1">The sequence shown here is derived from an EMBL/GenBank/DDBJ whole genome shotgun (WGS) entry which is preliminary data.</text>
</comment>
<keyword evidence="2" id="KW-1185">Reference proteome</keyword>
<gene>
    <name evidence="1" type="ORF">T05_4062</name>
</gene>
<accession>A0A0V0TDJ4</accession>
<dbReference type="EMBL" id="JYDJ01000328">
    <property type="protein sequence ID" value="KRX37080.1"/>
    <property type="molecule type" value="Genomic_DNA"/>
</dbReference>